<feature type="transmembrane region" description="Helical" evidence="11">
    <location>
        <begin position="20"/>
        <end position="40"/>
    </location>
</feature>
<reference evidence="14 15" key="1">
    <citation type="submission" date="2020-08" db="EMBL/GenBank/DDBJ databases">
        <title>Genomic Encyclopedia of Type Strains, Phase IV (KMG-IV): sequencing the most valuable type-strain genomes for metagenomic binning, comparative biology and taxonomic classification.</title>
        <authorList>
            <person name="Goeker M."/>
        </authorList>
    </citation>
    <scope>NUCLEOTIDE SEQUENCE [LARGE SCALE GENOMIC DNA]</scope>
    <source>
        <strain evidence="14 15">YC6723</strain>
    </source>
</reference>
<dbReference type="EMBL" id="JACIEV010000008">
    <property type="protein sequence ID" value="MBB4154882.1"/>
    <property type="molecule type" value="Genomic_DNA"/>
</dbReference>
<dbReference type="Proteomes" id="UP000529795">
    <property type="component" value="Unassembled WGS sequence"/>
</dbReference>
<keyword evidence="9" id="KW-0902">Two-component regulatory system</keyword>
<comment type="caution">
    <text evidence="14">The sequence shown here is derived from an EMBL/GenBank/DDBJ whole genome shotgun (WGS) entry which is preliminary data.</text>
</comment>
<dbReference type="PRINTS" id="PR00344">
    <property type="entry name" value="BCTRLSENSOR"/>
</dbReference>
<dbReference type="Pfam" id="PF02518">
    <property type="entry name" value="HATPase_c"/>
    <property type="match status" value="1"/>
</dbReference>
<dbReference type="SUPFAM" id="SSF158472">
    <property type="entry name" value="HAMP domain-like"/>
    <property type="match status" value="1"/>
</dbReference>
<dbReference type="PANTHER" id="PTHR45436:SF8">
    <property type="entry name" value="HISTIDINE KINASE"/>
    <property type="match status" value="1"/>
</dbReference>
<feature type="domain" description="Histidine kinase" evidence="12">
    <location>
        <begin position="243"/>
        <end position="452"/>
    </location>
</feature>
<dbReference type="PROSITE" id="PS50109">
    <property type="entry name" value="HIS_KIN"/>
    <property type="match status" value="1"/>
</dbReference>
<comment type="catalytic activity">
    <reaction evidence="1">
        <text>ATP + protein L-histidine = ADP + protein N-phospho-L-histidine.</text>
        <dbReference type="EC" id="2.7.13.3"/>
    </reaction>
</comment>
<accession>A0A840FDZ2</accession>
<dbReference type="GO" id="GO:0005886">
    <property type="term" value="C:plasma membrane"/>
    <property type="evidence" value="ECO:0007669"/>
    <property type="project" value="TreeGrafter"/>
</dbReference>
<keyword evidence="4" id="KW-0597">Phosphoprotein</keyword>
<evidence type="ECO:0000256" key="2">
    <source>
        <dbReference type="ARBA" id="ARBA00004370"/>
    </source>
</evidence>
<dbReference type="EC" id="2.7.13.3" evidence="3"/>
<dbReference type="CDD" id="cd00082">
    <property type="entry name" value="HisKA"/>
    <property type="match status" value="1"/>
</dbReference>
<keyword evidence="15" id="KW-1185">Reference proteome</keyword>
<dbReference type="Pfam" id="PF00672">
    <property type="entry name" value="HAMP"/>
    <property type="match status" value="1"/>
</dbReference>
<dbReference type="Gene3D" id="1.10.287.130">
    <property type="match status" value="1"/>
</dbReference>
<gene>
    <name evidence="14" type="ORF">GGQ80_002798</name>
</gene>
<evidence type="ECO:0000256" key="8">
    <source>
        <dbReference type="ARBA" id="ARBA00022989"/>
    </source>
</evidence>
<name>A0A840FDZ2_9SPHN</name>
<sequence>MSSIFRPDPRRRATLRWGGALAAMLVLQSIALAAVFWVLANGSHRRSIEHALADDCTFFALTPGEERPEELREKLTRDIHRDRFLGLFDAQGRLIAGNVGRLPPSVPPGASFVADVAPTELPGKRSDQARITVCAMPDGTRLLAGVDLDDTEEALRLVWRSLLLGLAPGLAMALIFGLVAGRRAARQVDTVRQLTERIIAGDLGERLPVAARPDSFGLLCADINAMLDRLQQLVGEVRGVGDDIAHQIRTPLTRLRARLDRGLRDARTPGDFAAVSDSALADVDVLLGIVGALLRLRELGDHARRSRFAPVELAQLIDDACDLYRPIAEDRGLTLTCAIAPVPVIEGDASLLMEAVTNMIDNAIKYGPPRGVIRVSLGMAGEAIGVSVADEGEGVPPAERPLVTQRFYRARSDVAGVGLGLSLVKAVADLHGAQLRFADQGSAVSLIWPLRTEAPRSA</sequence>
<dbReference type="SMART" id="SM00304">
    <property type="entry name" value="HAMP"/>
    <property type="match status" value="1"/>
</dbReference>
<dbReference type="SUPFAM" id="SSF55874">
    <property type="entry name" value="ATPase domain of HSP90 chaperone/DNA topoisomerase II/histidine kinase"/>
    <property type="match status" value="1"/>
</dbReference>
<keyword evidence="10 11" id="KW-0472">Membrane</keyword>
<evidence type="ECO:0000256" key="3">
    <source>
        <dbReference type="ARBA" id="ARBA00012438"/>
    </source>
</evidence>
<dbReference type="InterPro" id="IPR005467">
    <property type="entry name" value="His_kinase_dom"/>
</dbReference>
<keyword evidence="7 14" id="KW-0418">Kinase</keyword>
<evidence type="ECO:0000259" key="12">
    <source>
        <dbReference type="PROSITE" id="PS50109"/>
    </source>
</evidence>
<evidence type="ECO:0000256" key="9">
    <source>
        <dbReference type="ARBA" id="ARBA00023012"/>
    </source>
</evidence>
<feature type="transmembrane region" description="Helical" evidence="11">
    <location>
        <begin position="157"/>
        <end position="179"/>
    </location>
</feature>
<protein>
    <recommendedName>
        <fullName evidence="3">histidine kinase</fullName>
        <ecNumber evidence="3">2.7.13.3</ecNumber>
    </recommendedName>
</protein>
<dbReference type="GO" id="GO:0000155">
    <property type="term" value="F:phosphorelay sensor kinase activity"/>
    <property type="evidence" value="ECO:0007669"/>
    <property type="project" value="InterPro"/>
</dbReference>
<dbReference type="InterPro" id="IPR003594">
    <property type="entry name" value="HATPase_dom"/>
</dbReference>
<organism evidence="14 15">
    <name type="scientific">Sphingomonas jinjuensis</name>
    <dbReference type="NCBI Taxonomy" id="535907"/>
    <lineage>
        <taxon>Bacteria</taxon>
        <taxon>Pseudomonadati</taxon>
        <taxon>Pseudomonadota</taxon>
        <taxon>Alphaproteobacteria</taxon>
        <taxon>Sphingomonadales</taxon>
        <taxon>Sphingomonadaceae</taxon>
        <taxon>Sphingomonas</taxon>
    </lineage>
</organism>
<keyword evidence="6 11" id="KW-0812">Transmembrane</keyword>
<evidence type="ECO:0000256" key="1">
    <source>
        <dbReference type="ARBA" id="ARBA00000085"/>
    </source>
</evidence>
<evidence type="ECO:0000313" key="15">
    <source>
        <dbReference type="Proteomes" id="UP000529795"/>
    </source>
</evidence>
<evidence type="ECO:0000256" key="6">
    <source>
        <dbReference type="ARBA" id="ARBA00022692"/>
    </source>
</evidence>
<evidence type="ECO:0000256" key="7">
    <source>
        <dbReference type="ARBA" id="ARBA00022777"/>
    </source>
</evidence>
<dbReference type="PANTHER" id="PTHR45436">
    <property type="entry name" value="SENSOR HISTIDINE KINASE YKOH"/>
    <property type="match status" value="1"/>
</dbReference>
<dbReference type="CDD" id="cd06225">
    <property type="entry name" value="HAMP"/>
    <property type="match status" value="1"/>
</dbReference>
<dbReference type="SMART" id="SM00387">
    <property type="entry name" value="HATPase_c"/>
    <property type="match status" value="1"/>
</dbReference>
<evidence type="ECO:0000256" key="11">
    <source>
        <dbReference type="SAM" id="Phobius"/>
    </source>
</evidence>
<dbReference type="InterPro" id="IPR003661">
    <property type="entry name" value="HisK_dim/P_dom"/>
</dbReference>
<dbReference type="InterPro" id="IPR036890">
    <property type="entry name" value="HATPase_C_sf"/>
</dbReference>
<dbReference type="SMART" id="SM00388">
    <property type="entry name" value="HisKA"/>
    <property type="match status" value="1"/>
</dbReference>
<keyword evidence="8 11" id="KW-1133">Transmembrane helix</keyword>
<evidence type="ECO:0000259" key="13">
    <source>
        <dbReference type="PROSITE" id="PS50885"/>
    </source>
</evidence>
<dbReference type="InterPro" id="IPR003660">
    <property type="entry name" value="HAMP_dom"/>
</dbReference>
<evidence type="ECO:0000256" key="5">
    <source>
        <dbReference type="ARBA" id="ARBA00022679"/>
    </source>
</evidence>
<dbReference type="InterPro" id="IPR036097">
    <property type="entry name" value="HisK_dim/P_sf"/>
</dbReference>
<feature type="domain" description="HAMP" evidence="13">
    <location>
        <begin position="182"/>
        <end position="235"/>
    </location>
</feature>
<comment type="subcellular location">
    <subcellularLocation>
        <location evidence="2">Membrane</location>
    </subcellularLocation>
</comment>
<evidence type="ECO:0000256" key="10">
    <source>
        <dbReference type="ARBA" id="ARBA00023136"/>
    </source>
</evidence>
<dbReference type="InterPro" id="IPR004358">
    <property type="entry name" value="Sig_transdc_His_kin-like_C"/>
</dbReference>
<dbReference type="SUPFAM" id="SSF47384">
    <property type="entry name" value="Homodimeric domain of signal transducing histidine kinase"/>
    <property type="match status" value="1"/>
</dbReference>
<evidence type="ECO:0000313" key="14">
    <source>
        <dbReference type="EMBL" id="MBB4154882.1"/>
    </source>
</evidence>
<dbReference type="RefSeq" id="WP_183985834.1">
    <property type="nucleotide sequence ID" value="NZ_JACIEV010000008.1"/>
</dbReference>
<dbReference type="Gene3D" id="3.30.565.10">
    <property type="entry name" value="Histidine kinase-like ATPase, C-terminal domain"/>
    <property type="match status" value="1"/>
</dbReference>
<dbReference type="AlphaFoldDB" id="A0A840FDZ2"/>
<evidence type="ECO:0000256" key="4">
    <source>
        <dbReference type="ARBA" id="ARBA00022553"/>
    </source>
</evidence>
<proteinExistence type="predicted"/>
<dbReference type="PROSITE" id="PS50885">
    <property type="entry name" value="HAMP"/>
    <property type="match status" value="1"/>
</dbReference>
<dbReference type="InterPro" id="IPR050428">
    <property type="entry name" value="TCS_sensor_his_kinase"/>
</dbReference>
<keyword evidence="5" id="KW-0808">Transferase</keyword>